<dbReference type="Proteomes" id="UP000234653">
    <property type="component" value="Chromosome"/>
</dbReference>
<feature type="transmembrane region" description="Helical" evidence="1">
    <location>
        <begin position="6"/>
        <end position="27"/>
    </location>
</feature>
<dbReference type="EMBL" id="CP018867">
    <property type="protein sequence ID" value="AUI72824.1"/>
    <property type="molecule type" value="Genomic_DNA"/>
</dbReference>
<keyword evidence="1" id="KW-0812">Transmembrane</keyword>
<dbReference type="RefSeq" id="WP_057738907.1">
    <property type="nucleotide sequence ID" value="NZ_AZDQ01000026.1"/>
</dbReference>
<accession>A0A2K9HJW1</accession>
<dbReference type="KEGG" id="lali:LA20249_08240"/>
<proteinExistence type="predicted"/>
<keyword evidence="1" id="KW-0472">Membrane</keyword>
<gene>
    <name evidence="2" type="ORF">LA20249_08240</name>
</gene>
<name>A0A2K9HJW1_9LACO</name>
<evidence type="ECO:0000256" key="1">
    <source>
        <dbReference type="SAM" id="Phobius"/>
    </source>
</evidence>
<dbReference type="InterPro" id="IPR025037">
    <property type="entry name" value="DUF3923"/>
</dbReference>
<reference evidence="2 3" key="1">
    <citation type="submission" date="2016-12" db="EMBL/GenBank/DDBJ databases">
        <title>The whole genome sequencing and assembly of Lactobacillus alimentarius DSM 20249T strain.</title>
        <authorList>
            <person name="Lee Y.-J."/>
            <person name="Yi H."/>
            <person name="Bahn Y.-S."/>
            <person name="Kim J.F."/>
            <person name="Lee D.-W."/>
        </authorList>
    </citation>
    <scope>NUCLEOTIDE SEQUENCE [LARGE SCALE GENOMIC DNA]</scope>
    <source>
        <strain evidence="2 3">DSM 20249</strain>
    </source>
</reference>
<dbReference type="OrthoDB" id="2413843at2"/>
<protein>
    <recommendedName>
        <fullName evidence="4">NADH:ubiquinone oxidoreductase</fullName>
    </recommendedName>
</protein>
<evidence type="ECO:0008006" key="4">
    <source>
        <dbReference type="Google" id="ProtNLM"/>
    </source>
</evidence>
<dbReference type="Pfam" id="PF13061">
    <property type="entry name" value="DUF3923"/>
    <property type="match status" value="1"/>
</dbReference>
<evidence type="ECO:0000313" key="3">
    <source>
        <dbReference type="Proteomes" id="UP000234653"/>
    </source>
</evidence>
<keyword evidence="3" id="KW-1185">Reference proteome</keyword>
<sequence length="69" mass="8187">MRKIKIWWLINVFWILLYIVTTLFLCFRQVDATGAIQNYSTKLINIAIISIVFLIIAICQLVIFHFIKK</sequence>
<keyword evidence="1" id="KW-1133">Transmembrane helix</keyword>
<dbReference type="AlphaFoldDB" id="A0A2K9HJW1"/>
<evidence type="ECO:0000313" key="2">
    <source>
        <dbReference type="EMBL" id="AUI72824.1"/>
    </source>
</evidence>
<organism evidence="2 3">
    <name type="scientific">Companilactobacillus alimentarius DSM 20249</name>
    <dbReference type="NCBI Taxonomy" id="1423720"/>
    <lineage>
        <taxon>Bacteria</taxon>
        <taxon>Bacillati</taxon>
        <taxon>Bacillota</taxon>
        <taxon>Bacilli</taxon>
        <taxon>Lactobacillales</taxon>
        <taxon>Lactobacillaceae</taxon>
        <taxon>Companilactobacillus</taxon>
    </lineage>
</organism>
<feature type="transmembrane region" description="Helical" evidence="1">
    <location>
        <begin position="43"/>
        <end position="67"/>
    </location>
</feature>